<keyword evidence="3 10" id="KW-0812">Transmembrane</keyword>
<keyword evidence="10" id="KW-0997">Cell inner membrane</keyword>
<feature type="transmembrane region" description="Helical" evidence="10">
    <location>
        <begin position="134"/>
        <end position="154"/>
    </location>
</feature>
<evidence type="ECO:0000256" key="2">
    <source>
        <dbReference type="ARBA" id="ARBA00022475"/>
    </source>
</evidence>
<feature type="transmembrane region" description="Helical" evidence="10">
    <location>
        <begin position="50"/>
        <end position="70"/>
    </location>
</feature>
<evidence type="ECO:0000256" key="11">
    <source>
        <dbReference type="PIRNR" id="PIRNR002869"/>
    </source>
</evidence>
<keyword evidence="5 10" id="KW-0573">Peptidoglycan synthesis</keyword>
<keyword evidence="10 11" id="KW-0961">Cell wall biogenesis/degradation</keyword>
<evidence type="ECO:0000256" key="4">
    <source>
        <dbReference type="ARBA" id="ARBA00022960"/>
    </source>
</evidence>
<comment type="subcellular location">
    <subcellularLocation>
        <location evidence="10">Cell inner membrane</location>
        <topology evidence="10">Multi-pass membrane protein</topology>
    </subcellularLocation>
    <subcellularLocation>
        <location evidence="1">Cell membrane</location>
        <topology evidence="1">Multi-pass membrane protein</topology>
    </subcellularLocation>
</comment>
<evidence type="ECO:0000256" key="1">
    <source>
        <dbReference type="ARBA" id="ARBA00004651"/>
    </source>
</evidence>
<comment type="caution">
    <text evidence="12">The sequence shown here is derived from an EMBL/GenBank/DDBJ whole genome shotgun (WGS) entry which is preliminary data.</text>
</comment>
<feature type="transmembrane region" description="Helical" evidence="10">
    <location>
        <begin position="407"/>
        <end position="427"/>
    </location>
</feature>
<comment type="pathway">
    <text evidence="10">Cell wall biogenesis; peptidoglycan biosynthesis.</text>
</comment>
<name>A0ABW2KXJ8_9PROT</name>
<proteinExistence type="inferred from homology"/>
<evidence type="ECO:0000256" key="5">
    <source>
        <dbReference type="ARBA" id="ARBA00022984"/>
    </source>
</evidence>
<comment type="similarity">
    <text evidence="9 10 11">Belongs to the MurJ/MviN family.</text>
</comment>
<organism evidence="12 13">
    <name type="scientific">Rhodocista pekingensis</name>
    <dbReference type="NCBI Taxonomy" id="201185"/>
    <lineage>
        <taxon>Bacteria</taxon>
        <taxon>Pseudomonadati</taxon>
        <taxon>Pseudomonadota</taxon>
        <taxon>Alphaproteobacteria</taxon>
        <taxon>Rhodospirillales</taxon>
        <taxon>Azospirillaceae</taxon>
        <taxon>Rhodocista</taxon>
    </lineage>
</organism>
<evidence type="ECO:0000256" key="3">
    <source>
        <dbReference type="ARBA" id="ARBA00022692"/>
    </source>
</evidence>
<feature type="transmembrane region" description="Helical" evidence="10">
    <location>
        <begin position="161"/>
        <end position="183"/>
    </location>
</feature>
<evidence type="ECO:0000313" key="13">
    <source>
        <dbReference type="Proteomes" id="UP001596456"/>
    </source>
</evidence>
<feature type="transmembrane region" description="Helical" evidence="10">
    <location>
        <begin position="448"/>
        <end position="466"/>
    </location>
</feature>
<dbReference type="PIRSF" id="PIRSF002869">
    <property type="entry name" value="MviN"/>
    <property type="match status" value="1"/>
</dbReference>
<evidence type="ECO:0000256" key="7">
    <source>
        <dbReference type="ARBA" id="ARBA00023136"/>
    </source>
</evidence>
<dbReference type="PANTHER" id="PTHR47019">
    <property type="entry name" value="LIPID II FLIPPASE MURJ"/>
    <property type="match status" value="1"/>
</dbReference>
<dbReference type="InterPro" id="IPR051050">
    <property type="entry name" value="Lipid_II_flippase_MurJ/MviN"/>
</dbReference>
<evidence type="ECO:0000256" key="8">
    <source>
        <dbReference type="ARBA" id="ARBA00060041"/>
    </source>
</evidence>
<protein>
    <recommendedName>
        <fullName evidence="10">Probable lipid II flippase MurJ</fullName>
    </recommendedName>
</protein>
<accession>A0ABW2KXJ8</accession>
<feature type="transmembrane region" description="Helical" evidence="10">
    <location>
        <begin position="478"/>
        <end position="505"/>
    </location>
</feature>
<evidence type="ECO:0000256" key="6">
    <source>
        <dbReference type="ARBA" id="ARBA00022989"/>
    </source>
</evidence>
<feature type="transmembrane region" description="Helical" evidence="10">
    <location>
        <begin position="382"/>
        <end position="401"/>
    </location>
</feature>
<keyword evidence="7 10" id="KW-0472">Membrane</keyword>
<reference evidence="13" key="1">
    <citation type="journal article" date="2019" name="Int. J. Syst. Evol. Microbiol.">
        <title>The Global Catalogue of Microorganisms (GCM) 10K type strain sequencing project: providing services to taxonomists for standard genome sequencing and annotation.</title>
        <authorList>
            <consortium name="The Broad Institute Genomics Platform"/>
            <consortium name="The Broad Institute Genome Sequencing Center for Infectious Disease"/>
            <person name="Wu L."/>
            <person name="Ma J."/>
        </authorList>
    </citation>
    <scope>NUCLEOTIDE SEQUENCE [LARGE SCALE GENOMIC DNA]</scope>
    <source>
        <strain evidence="13">CGMCC 1.16275</strain>
    </source>
</reference>
<dbReference type="NCBIfam" id="TIGR01695">
    <property type="entry name" value="murJ_mviN"/>
    <property type="match status" value="1"/>
</dbReference>
<keyword evidence="2 10" id="KW-1003">Cell membrane</keyword>
<dbReference type="EMBL" id="JBHTCM010000019">
    <property type="protein sequence ID" value="MFC7334788.1"/>
    <property type="molecule type" value="Genomic_DNA"/>
</dbReference>
<dbReference type="CDD" id="cd13123">
    <property type="entry name" value="MATE_MurJ_like"/>
    <property type="match status" value="1"/>
</dbReference>
<evidence type="ECO:0000256" key="10">
    <source>
        <dbReference type="HAMAP-Rule" id="MF_02078"/>
    </source>
</evidence>
<dbReference type="Pfam" id="PF03023">
    <property type="entry name" value="MurJ"/>
    <property type="match status" value="1"/>
</dbReference>
<gene>
    <name evidence="10 12" type="primary">murJ</name>
    <name evidence="12" type="ORF">ACFQPS_16600</name>
</gene>
<feature type="transmembrane region" description="Helical" evidence="10">
    <location>
        <begin position="27"/>
        <end position="44"/>
    </location>
</feature>
<feature type="transmembrane region" description="Helical" evidence="10">
    <location>
        <begin position="349"/>
        <end position="370"/>
    </location>
</feature>
<dbReference type="PRINTS" id="PR01806">
    <property type="entry name" value="VIRFACTRMVIN"/>
</dbReference>
<feature type="transmembrane region" description="Helical" evidence="10">
    <location>
        <begin position="189"/>
        <end position="206"/>
    </location>
</feature>
<dbReference type="InterPro" id="IPR004268">
    <property type="entry name" value="MurJ"/>
</dbReference>
<dbReference type="PANTHER" id="PTHR47019:SF1">
    <property type="entry name" value="LIPID II FLIPPASE MURJ"/>
    <property type="match status" value="1"/>
</dbReference>
<feature type="transmembrane region" description="Helical" evidence="10">
    <location>
        <begin position="313"/>
        <end position="337"/>
    </location>
</feature>
<evidence type="ECO:0000313" key="12">
    <source>
        <dbReference type="EMBL" id="MFC7334788.1"/>
    </source>
</evidence>
<feature type="transmembrane region" description="Helical" evidence="10">
    <location>
        <begin position="91"/>
        <end position="114"/>
    </location>
</feature>
<keyword evidence="4 10" id="KW-0133">Cell shape</keyword>
<dbReference type="Proteomes" id="UP001596456">
    <property type="component" value="Unassembled WGS sequence"/>
</dbReference>
<comment type="function">
    <text evidence="8 10 11">Involved in peptidoglycan biosynthesis. Transports lipid-linked peptidoglycan precursors from the inner to the outer leaflet of the cytoplasmic membrane.</text>
</comment>
<evidence type="ECO:0000256" key="9">
    <source>
        <dbReference type="ARBA" id="ARBA00061532"/>
    </source>
</evidence>
<keyword evidence="10 11" id="KW-0813">Transport</keyword>
<dbReference type="RefSeq" id="WP_377360333.1">
    <property type="nucleotide sequence ID" value="NZ_JBHTCM010000019.1"/>
</dbReference>
<feature type="transmembrane region" description="Helical" evidence="10">
    <location>
        <begin position="273"/>
        <end position="292"/>
    </location>
</feature>
<keyword evidence="13" id="KW-1185">Reference proteome</keyword>
<dbReference type="HAMAP" id="MF_02078">
    <property type="entry name" value="MurJ_MviN"/>
    <property type="match status" value="1"/>
</dbReference>
<keyword evidence="6 10" id="KW-1133">Transmembrane helix</keyword>
<sequence>MSFARAIATVGGLTMLSRVAGFVRDMLTAWVLGAGAAADIFFVAQRIPNWFRAMFAEGAFTVSFVPLYSATLERDGREAADRFADQALSMMVAVLLPLTVLMLLAMPLLMLLVASGYAADSGTFARLVELGRITFPYLILISVVALQTGVLNALGRFGPGAAAPIMLNLCMIAAIVLSVQTGIEPNTALAWGFTVSGAVQLVWLSVSCRRAGVTLRLTLPRLSPDVRRLFRQMAPGALAASVIQINLVIGTHIASLLPAGAISYLYYADRLNQLPLGVIGIAIGTALLPTLARHVQAGDADRVRHYMSRGLEFGLLLGLPAAVALAAIPEPILTALFQRGSFGPADTAATALALQAYAIGIPAYVVSKVFNAAFFSRQDTRTPVKAAVVTLATNTGLALALSPVLGHVGIALASGVAAFLNVGLLGWGLHRRGHLALDAQVRRRAPRIALAAALMGLVLLGLELALHDLFTADAATRVAALAGLIAAGGLSYGAFVLAFGGFRLADARALLRR</sequence>
<feature type="transmembrane region" description="Helical" evidence="10">
    <location>
        <begin position="237"/>
        <end position="267"/>
    </location>
</feature>